<dbReference type="Proteomes" id="UP000094329">
    <property type="component" value="Unassembled WGS sequence"/>
</dbReference>
<gene>
    <name evidence="2" type="ORF">BGC07_16450</name>
</gene>
<feature type="coiled-coil region" evidence="1">
    <location>
        <begin position="114"/>
        <end position="197"/>
    </location>
</feature>
<reference evidence="2 3" key="1">
    <citation type="submission" date="2016-08" db="EMBL/GenBank/DDBJ databases">
        <title>Draft genome sequence of Candidatus Piscirickettsia litoralis, from seawater.</title>
        <authorList>
            <person name="Wan X."/>
            <person name="Lee A.J."/>
            <person name="Hou S."/>
            <person name="Donachie S.P."/>
        </authorList>
    </citation>
    <scope>NUCLEOTIDE SEQUENCE [LARGE SCALE GENOMIC DNA]</scope>
    <source>
        <strain evidence="2 3">Y2</strain>
    </source>
</reference>
<dbReference type="EMBL" id="MDTU01000003">
    <property type="protein sequence ID" value="ODN41361.1"/>
    <property type="molecule type" value="Genomic_DNA"/>
</dbReference>
<evidence type="ECO:0008006" key="4">
    <source>
        <dbReference type="Google" id="ProtNLM"/>
    </source>
</evidence>
<evidence type="ECO:0000313" key="3">
    <source>
        <dbReference type="Proteomes" id="UP000094329"/>
    </source>
</evidence>
<protein>
    <recommendedName>
        <fullName evidence="4">KfrA N-terminal DNA-binding domain-containing protein</fullName>
    </recommendedName>
</protein>
<evidence type="ECO:0000256" key="1">
    <source>
        <dbReference type="SAM" id="Coils"/>
    </source>
</evidence>
<sequence>MISMEKKQHGNVRLDDATLQQACFAIHQRGERVTNQRVKDELGGKGSARRIGEIVRWFNSKGIHQVNRSQQVEHVLTQNDQPKVIASSGAITQIVAGLESALTDREQQLEGEFSERQQALEEEYQQRFVELEKQQGQVQSERELMKNEIEHLRQMDAGKSRAIEEYVNQLRVLEQKRTQAEAQMHALIEKQNQKEADTIQLENDLAMEKQRQSQLMTTISAALDEKYVDKIVLLESNIKLLEKRLEDANDSYESDTAMWMNKYDAARTERDTLKEKHGVLREKYFKLEDEMRSNRSALTEQSLDNKALKQNQVKQGKLLQALTSKDQKLKQLIKANKLLLRKVNQLATK</sequence>
<name>A0ABX3A108_9GAMM</name>
<keyword evidence="3" id="KW-1185">Reference proteome</keyword>
<comment type="caution">
    <text evidence="2">The sequence shown here is derived from an EMBL/GenBank/DDBJ whole genome shotgun (WGS) entry which is preliminary data.</text>
</comment>
<proteinExistence type="predicted"/>
<dbReference type="RefSeq" id="WP_069314154.1">
    <property type="nucleotide sequence ID" value="NZ_MDTU01000003.1"/>
</dbReference>
<organism evidence="2 3">
    <name type="scientific">Piscirickettsia litoralis</name>
    <dbReference type="NCBI Taxonomy" id="1891921"/>
    <lineage>
        <taxon>Bacteria</taxon>
        <taxon>Pseudomonadati</taxon>
        <taxon>Pseudomonadota</taxon>
        <taxon>Gammaproteobacteria</taxon>
        <taxon>Thiotrichales</taxon>
        <taxon>Piscirickettsiaceae</taxon>
        <taxon>Piscirickettsia</taxon>
    </lineage>
</organism>
<keyword evidence="1" id="KW-0175">Coiled coil</keyword>
<accession>A0ABX3A108</accession>
<evidence type="ECO:0000313" key="2">
    <source>
        <dbReference type="EMBL" id="ODN41361.1"/>
    </source>
</evidence>